<evidence type="ECO:0000313" key="1">
    <source>
        <dbReference type="EMBL" id="PBK81639.1"/>
    </source>
</evidence>
<dbReference type="EMBL" id="KZ293727">
    <property type="protein sequence ID" value="PBK81639.1"/>
    <property type="molecule type" value="Genomic_DNA"/>
</dbReference>
<reference evidence="3" key="1">
    <citation type="journal article" date="2017" name="Nat. Ecol. Evol.">
        <title>Genome expansion and lineage-specific genetic innovations in the forest pathogenic fungi Armillaria.</title>
        <authorList>
            <person name="Sipos G."/>
            <person name="Prasanna A.N."/>
            <person name="Walter M.C."/>
            <person name="O'Connor E."/>
            <person name="Balint B."/>
            <person name="Krizsan K."/>
            <person name="Kiss B."/>
            <person name="Hess J."/>
            <person name="Varga T."/>
            <person name="Slot J."/>
            <person name="Riley R."/>
            <person name="Boka B."/>
            <person name="Rigling D."/>
            <person name="Barry K."/>
            <person name="Lee J."/>
            <person name="Mihaltcheva S."/>
            <person name="LaButti K."/>
            <person name="Lipzen A."/>
            <person name="Waldron R."/>
            <person name="Moloney N.M."/>
            <person name="Sperisen C."/>
            <person name="Kredics L."/>
            <person name="Vagvoelgyi C."/>
            <person name="Patrignani A."/>
            <person name="Fitzpatrick D."/>
            <person name="Nagy I."/>
            <person name="Doyle S."/>
            <person name="Anderson J.B."/>
            <person name="Grigoriev I.V."/>
            <person name="Gueldener U."/>
            <person name="Muensterkoetter M."/>
            <person name="Nagy L.G."/>
        </authorList>
    </citation>
    <scope>NUCLEOTIDE SEQUENCE [LARGE SCALE GENOMIC DNA]</scope>
    <source>
        <strain evidence="3">Ar21-2</strain>
    </source>
</reference>
<keyword evidence="3" id="KW-1185">Reference proteome</keyword>
<organism evidence="2 3">
    <name type="scientific">Armillaria gallica</name>
    <name type="common">Bulbous honey fungus</name>
    <name type="synonym">Armillaria bulbosa</name>
    <dbReference type="NCBI Taxonomy" id="47427"/>
    <lineage>
        <taxon>Eukaryota</taxon>
        <taxon>Fungi</taxon>
        <taxon>Dikarya</taxon>
        <taxon>Basidiomycota</taxon>
        <taxon>Agaricomycotina</taxon>
        <taxon>Agaricomycetes</taxon>
        <taxon>Agaricomycetidae</taxon>
        <taxon>Agaricales</taxon>
        <taxon>Marasmiineae</taxon>
        <taxon>Physalacriaceae</taxon>
        <taxon>Armillaria</taxon>
    </lineage>
</organism>
<proteinExistence type="predicted"/>
<dbReference type="AlphaFoldDB" id="A0A2H3CQE9"/>
<sequence length="120" mass="13936">MARKHSKMTGKRSTLLASVTESTGIHTHHPPFLNSQLVEQKVLRYPLHLMVLQVKFPKDVHKEDRHIAVFTFIEESTSQAELADLNWTRSCHTRKRKCKSRLARERKLARVARKILCAPK</sequence>
<name>A0A2H3CQE9_ARMGA</name>
<dbReference type="InParanoid" id="A0A2H3CQE9"/>
<gene>
    <name evidence="2" type="ORF">ARMGADRAFT_1067086</name>
    <name evidence="1" type="ORF">ARMGADRAFT_1068499</name>
</gene>
<reference evidence="2" key="2">
    <citation type="journal article" date="2017" name="Nat. Ecol. Evol.">
        <title>Lineage-specific genetic innovations streamline the genomes of Armillaria species to pathogenesis.</title>
        <authorList>
            <consortium name="DOE Joint Genome Institute"/>
            <person name="Sipos G."/>
            <person name="Prasanna A.N."/>
            <person name="Walter M.C."/>
            <person name="O'Connor E."/>
            <person name="Balint B."/>
            <person name="Krizsan K."/>
            <person name="Kiss B."/>
            <person name="Hess J."/>
            <person name="Varga T."/>
            <person name="Slot J."/>
            <person name="Riley R."/>
            <person name="Boka B."/>
            <person name="Rigling D."/>
            <person name="Barry K."/>
            <person name="Lee J."/>
            <person name="Mihaltcheva S."/>
            <person name="LaButti K."/>
            <person name="Lipzen A."/>
            <person name="Waldron R."/>
            <person name="Moloney N.M."/>
            <person name="Sperisen C."/>
            <person name="Kredics L."/>
            <person name="Vagvolgyi C."/>
            <person name="Patrignani A."/>
            <person name="Fitzpatrick D."/>
            <person name="Nagy I."/>
            <person name="Doyle S."/>
            <person name="Anderson J."/>
            <person name="Grigoriev I.V."/>
            <person name="Guldener U."/>
            <person name="Munsterkotter M."/>
            <person name="Nagy L.G."/>
        </authorList>
    </citation>
    <scope>NUCLEOTIDE SEQUENCE [LARGE SCALE GENOMIC DNA]</scope>
    <source>
        <strain evidence="2">Ar21-2</strain>
    </source>
</reference>
<accession>A0A2H3CQE9</accession>
<dbReference type="EMBL" id="KZ293692">
    <property type="protein sequence ID" value="PBK85281.1"/>
    <property type="molecule type" value="Genomic_DNA"/>
</dbReference>
<dbReference type="Proteomes" id="UP000217790">
    <property type="component" value="Unassembled WGS sequence"/>
</dbReference>
<evidence type="ECO:0000313" key="2">
    <source>
        <dbReference type="EMBL" id="PBK85281.1"/>
    </source>
</evidence>
<protein>
    <submittedName>
        <fullName evidence="2">Uncharacterized protein</fullName>
    </submittedName>
</protein>
<evidence type="ECO:0000313" key="3">
    <source>
        <dbReference type="Proteomes" id="UP000217790"/>
    </source>
</evidence>